<proteinExistence type="predicted"/>
<keyword evidence="1" id="KW-0732">Signal</keyword>
<name>A0A1F7RVW4_9BACT</name>
<dbReference type="SUPFAM" id="SSF51126">
    <property type="entry name" value="Pectin lyase-like"/>
    <property type="match status" value="1"/>
</dbReference>
<dbReference type="AlphaFoldDB" id="A0A1F7RVW4"/>
<dbReference type="EMBL" id="MGDD01000165">
    <property type="protein sequence ID" value="OGL45693.1"/>
    <property type="molecule type" value="Genomic_DNA"/>
</dbReference>
<accession>A0A1F7RVW4</accession>
<feature type="chain" id="PRO_5009532278" description="DUF1565 domain-containing protein" evidence="1">
    <location>
        <begin position="24"/>
        <end position="181"/>
    </location>
</feature>
<organism evidence="2 3">
    <name type="scientific">Candidatus Schekmanbacteria bacterium RBG_13_48_7</name>
    <dbReference type="NCBI Taxonomy" id="1817878"/>
    <lineage>
        <taxon>Bacteria</taxon>
        <taxon>Candidatus Schekmaniibacteriota</taxon>
    </lineage>
</organism>
<evidence type="ECO:0000313" key="2">
    <source>
        <dbReference type="EMBL" id="OGL45693.1"/>
    </source>
</evidence>
<dbReference type="InterPro" id="IPR011050">
    <property type="entry name" value="Pectin_lyase_fold/virulence"/>
</dbReference>
<gene>
    <name evidence="2" type="ORF">A2161_08650</name>
</gene>
<dbReference type="InterPro" id="IPR012334">
    <property type="entry name" value="Pectin_lyas_fold"/>
</dbReference>
<dbReference type="Proteomes" id="UP000179266">
    <property type="component" value="Unassembled WGS sequence"/>
</dbReference>
<dbReference type="Gene3D" id="2.160.20.10">
    <property type="entry name" value="Single-stranded right-handed beta-helix, Pectin lyase-like"/>
    <property type="match status" value="1"/>
</dbReference>
<evidence type="ECO:0000256" key="1">
    <source>
        <dbReference type="SAM" id="SignalP"/>
    </source>
</evidence>
<reference evidence="2 3" key="1">
    <citation type="journal article" date="2016" name="Nat. Commun.">
        <title>Thousands of microbial genomes shed light on interconnected biogeochemical processes in an aquifer system.</title>
        <authorList>
            <person name="Anantharaman K."/>
            <person name="Brown C.T."/>
            <person name="Hug L.A."/>
            <person name="Sharon I."/>
            <person name="Castelle C.J."/>
            <person name="Probst A.J."/>
            <person name="Thomas B.C."/>
            <person name="Singh A."/>
            <person name="Wilkins M.J."/>
            <person name="Karaoz U."/>
            <person name="Brodie E.L."/>
            <person name="Williams K.H."/>
            <person name="Hubbard S.S."/>
            <person name="Banfield J.F."/>
        </authorList>
    </citation>
    <scope>NUCLEOTIDE SEQUENCE [LARGE SCALE GENOMIC DNA]</scope>
</reference>
<comment type="caution">
    <text evidence="2">The sequence shown here is derived from an EMBL/GenBank/DDBJ whole genome shotgun (WGS) entry which is preliminary data.</text>
</comment>
<protein>
    <recommendedName>
        <fullName evidence="4">DUF1565 domain-containing protein</fullName>
    </recommendedName>
</protein>
<sequence>MKTIKEVLIIVNFMVLVAANVFAQTPTPTFTATPAIRYVSVSGGSNENGGTSWSDAWKTLTYACKNAPKYAYIYVSSGKYEYMKPSWDPEGVGEVFPLEPKEDGLKFIGTIGSDLTPIPDRFETIIDASKNAYEKTPTPDPSKTHCTYTPSPPEIKYCHVFEIVGKHDISIENFKITGGKA</sequence>
<evidence type="ECO:0008006" key="4">
    <source>
        <dbReference type="Google" id="ProtNLM"/>
    </source>
</evidence>
<evidence type="ECO:0000313" key="3">
    <source>
        <dbReference type="Proteomes" id="UP000179266"/>
    </source>
</evidence>
<feature type="signal peptide" evidence="1">
    <location>
        <begin position="1"/>
        <end position="23"/>
    </location>
</feature>